<gene>
    <name evidence="2" type="ORF">FD35_GL001062</name>
</gene>
<dbReference type="InterPro" id="IPR026881">
    <property type="entry name" value="WYL_dom"/>
</dbReference>
<reference evidence="2 3" key="1">
    <citation type="journal article" date="2015" name="Genome Announc.">
        <title>Expanding the biotechnology potential of lactobacilli through comparative genomics of 213 strains and associated genera.</title>
        <authorList>
            <person name="Sun Z."/>
            <person name="Harris H.M."/>
            <person name="McCann A."/>
            <person name="Guo C."/>
            <person name="Argimon S."/>
            <person name="Zhang W."/>
            <person name="Yang X."/>
            <person name="Jeffery I.B."/>
            <person name="Cooney J.C."/>
            <person name="Kagawa T.F."/>
            <person name="Liu W."/>
            <person name="Song Y."/>
            <person name="Salvetti E."/>
            <person name="Wrobel A."/>
            <person name="Rasinkangas P."/>
            <person name="Parkhill J."/>
            <person name="Rea M.C."/>
            <person name="O'Sullivan O."/>
            <person name="Ritari J."/>
            <person name="Douillard F.P."/>
            <person name="Paul Ross R."/>
            <person name="Yang R."/>
            <person name="Briner A.E."/>
            <person name="Felis G.E."/>
            <person name="de Vos W.M."/>
            <person name="Barrangou R."/>
            <person name="Klaenhammer T.R."/>
            <person name="Caufield P.W."/>
            <person name="Cui Y."/>
            <person name="Zhang H."/>
            <person name="O'Toole P.W."/>
        </authorList>
    </citation>
    <scope>NUCLEOTIDE SEQUENCE [LARGE SCALE GENOMIC DNA]</scope>
    <source>
        <strain evidence="2 3">DSM 15814</strain>
    </source>
</reference>
<dbReference type="PANTHER" id="PTHR34580">
    <property type="match status" value="1"/>
</dbReference>
<evidence type="ECO:0000313" key="2">
    <source>
        <dbReference type="EMBL" id="KRL53523.1"/>
    </source>
</evidence>
<sequence length="282" mass="33044">MANTIQIRDFIDYQQLFYHMQYKRSLGGYVLEITQDNVSKQAILLIIKILLASRSLTKQELTTTINGLLNLTTPSDQQEIRPIIRNEQFYYVPVHHGQPLLRTIWAFSQFITKKQAVDIDYQRQHGECKHYTILPEAVIFSEYYFYIISYSPEGNGDRFFRADRIRNFHQAPVKITQSYADRFEDGELRQHIQYMQPGKKITLQFEYWGIVEAALDRFPNAIIKARYPEKDSVLIEAEAYDAEAKMWLLSQGNLVKVISPISFKKIIVREINTTLIKYNASN</sequence>
<dbReference type="PATRIC" id="fig|1114972.6.peg.1076"/>
<evidence type="ECO:0000259" key="1">
    <source>
        <dbReference type="Pfam" id="PF13280"/>
    </source>
</evidence>
<dbReference type="STRING" id="1114972.FD35_GL001062"/>
<dbReference type="eggNOG" id="COG2378">
    <property type="taxonomic scope" value="Bacteria"/>
</dbReference>
<dbReference type="EMBL" id="AZFF01000018">
    <property type="protein sequence ID" value="KRL53523.1"/>
    <property type="molecule type" value="Genomic_DNA"/>
</dbReference>
<dbReference type="InterPro" id="IPR051534">
    <property type="entry name" value="CBASS_pafABC_assoc_protein"/>
</dbReference>
<feature type="domain" description="WYL" evidence="1">
    <location>
        <begin position="109"/>
        <end position="168"/>
    </location>
</feature>
<evidence type="ECO:0000313" key="3">
    <source>
        <dbReference type="Proteomes" id="UP000051999"/>
    </source>
</evidence>
<dbReference type="AlphaFoldDB" id="A0A0R1RIL8"/>
<dbReference type="Proteomes" id="UP000051999">
    <property type="component" value="Unassembled WGS sequence"/>
</dbReference>
<name>A0A0R1RIL8_9LACO</name>
<keyword evidence="3" id="KW-1185">Reference proteome</keyword>
<dbReference type="PROSITE" id="PS52050">
    <property type="entry name" value="WYL"/>
    <property type="match status" value="1"/>
</dbReference>
<accession>A0A0R1RIL8</accession>
<proteinExistence type="predicted"/>
<dbReference type="PANTHER" id="PTHR34580:SF1">
    <property type="entry name" value="PROTEIN PAFC"/>
    <property type="match status" value="1"/>
</dbReference>
<organism evidence="2 3">
    <name type="scientific">Furfurilactobacillus rossiae DSM 15814</name>
    <dbReference type="NCBI Taxonomy" id="1114972"/>
    <lineage>
        <taxon>Bacteria</taxon>
        <taxon>Bacillati</taxon>
        <taxon>Bacillota</taxon>
        <taxon>Bacilli</taxon>
        <taxon>Lactobacillales</taxon>
        <taxon>Lactobacillaceae</taxon>
        <taxon>Furfurilactobacillus</taxon>
    </lineage>
</organism>
<dbReference type="RefSeq" id="WP_017260372.1">
    <property type="nucleotide sequence ID" value="NZ_AUAW01000021.1"/>
</dbReference>
<protein>
    <recommendedName>
        <fullName evidence="1">WYL domain-containing protein</fullName>
    </recommendedName>
</protein>
<comment type="caution">
    <text evidence="2">The sequence shown here is derived from an EMBL/GenBank/DDBJ whole genome shotgun (WGS) entry which is preliminary data.</text>
</comment>
<dbReference type="Pfam" id="PF13280">
    <property type="entry name" value="WYL"/>
    <property type="match status" value="1"/>
</dbReference>
<dbReference type="OrthoDB" id="86031at2"/>